<feature type="region of interest" description="Disordered" evidence="1">
    <location>
        <begin position="1"/>
        <end position="49"/>
    </location>
</feature>
<reference evidence="2" key="1">
    <citation type="submission" date="2020-02" db="EMBL/GenBank/DDBJ databases">
        <authorList>
            <person name="Meier V. D."/>
        </authorList>
    </citation>
    <scope>NUCLEOTIDE SEQUENCE</scope>
    <source>
        <strain evidence="2">AVDCRST_MAG73</strain>
    </source>
</reference>
<evidence type="ECO:0000256" key="1">
    <source>
        <dbReference type="SAM" id="MobiDB-lite"/>
    </source>
</evidence>
<gene>
    <name evidence="2" type="ORF">AVDCRST_MAG73-2197</name>
</gene>
<organism evidence="2">
    <name type="scientific">uncultured Thermomicrobiales bacterium</name>
    <dbReference type="NCBI Taxonomy" id="1645740"/>
    <lineage>
        <taxon>Bacteria</taxon>
        <taxon>Pseudomonadati</taxon>
        <taxon>Thermomicrobiota</taxon>
        <taxon>Thermomicrobia</taxon>
        <taxon>Thermomicrobiales</taxon>
        <taxon>environmental samples</taxon>
    </lineage>
</organism>
<feature type="compositionally biased region" description="Polar residues" evidence="1">
    <location>
        <begin position="19"/>
        <end position="32"/>
    </location>
</feature>
<proteinExistence type="predicted"/>
<name>A0A6J4UBE0_9BACT</name>
<accession>A0A6J4UBE0</accession>
<protein>
    <submittedName>
        <fullName evidence="2">Uncharacterized protein</fullName>
    </submittedName>
</protein>
<feature type="non-terminal residue" evidence="2">
    <location>
        <position position="95"/>
    </location>
</feature>
<dbReference type="EMBL" id="CADCWE010000139">
    <property type="protein sequence ID" value="CAA9543738.1"/>
    <property type="molecule type" value="Genomic_DNA"/>
</dbReference>
<feature type="non-terminal residue" evidence="2">
    <location>
        <position position="1"/>
    </location>
</feature>
<sequence length="95" mass="9772">GQRARSENASGTEPAATFRGQSPQKTQRSSGPDSPDADPGTGRRFVGAGVPLPVSVRPSIVRRRAGASVWVFAGLPGHVAGRFGGVDPAAEHLDL</sequence>
<evidence type="ECO:0000313" key="2">
    <source>
        <dbReference type="EMBL" id="CAA9543738.1"/>
    </source>
</evidence>
<dbReference type="AlphaFoldDB" id="A0A6J4UBE0"/>